<name>A0AA36JHR8_9DINO</name>
<evidence type="ECO:0000313" key="2">
    <source>
        <dbReference type="EMBL" id="CAJ1406435.1"/>
    </source>
</evidence>
<dbReference type="Pfam" id="PF25273">
    <property type="entry name" value="DUF7869"/>
    <property type="match status" value="1"/>
</dbReference>
<dbReference type="PANTHER" id="PTHR34415">
    <property type="entry name" value="INTEGRASE CATALYTIC DOMAIN-CONTAINING PROTEIN"/>
    <property type="match status" value="1"/>
</dbReference>
<accession>A0AA36JHR8</accession>
<keyword evidence="3" id="KW-1185">Reference proteome</keyword>
<organism evidence="2 3">
    <name type="scientific">Effrenium voratum</name>
    <dbReference type="NCBI Taxonomy" id="2562239"/>
    <lineage>
        <taxon>Eukaryota</taxon>
        <taxon>Sar</taxon>
        <taxon>Alveolata</taxon>
        <taxon>Dinophyceae</taxon>
        <taxon>Suessiales</taxon>
        <taxon>Symbiodiniaceae</taxon>
        <taxon>Effrenium</taxon>
    </lineage>
</organism>
<proteinExistence type="predicted"/>
<dbReference type="Proteomes" id="UP001178507">
    <property type="component" value="Unassembled WGS sequence"/>
</dbReference>
<evidence type="ECO:0000313" key="3">
    <source>
        <dbReference type="Proteomes" id="UP001178507"/>
    </source>
</evidence>
<comment type="caution">
    <text evidence="2">The sequence shown here is derived from an EMBL/GenBank/DDBJ whole genome shotgun (WGS) entry which is preliminary data.</text>
</comment>
<dbReference type="InterPro" id="IPR057191">
    <property type="entry name" value="DUF7869"/>
</dbReference>
<dbReference type="AlphaFoldDB" id="A0AA36JHR8"/>
<dbReference type="EMBL" id="CAUJNA010003629">
    <property type="protein sequence ID" value="CAJ1406435.1"/>
    <property type="molecule type" value="Genomic_DNA"/>
</dbReference>
<sequence>MNPDRRYGKNKGGSKAATHSVDAFLAMLYEGLCDVGELQAKTTMIGTWLRIARYPTFAKVYKTRWADVLKFRDKSLFTQCELCFQFKQQLACKSASMEVKLGTLCKYREHLESQYRDRVACWTLQEAAADPKNQVLVFQLDGCDQGKFRLPRDPALKATAALAKYNRPRLTLHGVWAFGRTLQLRVLDEPTRHDSSCIVEAIAHTLEEVFAEVERTQQPRPTSLVLMGDNTVRELKNQFCFLYGANLLARNKLRHISFLFMRKSHTHDRVDQLWGIISRRIANTDVLLNSQDTINTMLDELARPGLRNWVNCRASVTKLDVCHWQPQGVKLEGGLLEDSGANHSFTLLLRKGTGLNLK</sequence>
<dbReference type="PANTHER" id="PTHR34415:SF1">
    <property type="entry name" value="INTEGRASE CATALYTIC DOMAIN-CONTAINING PROTEIN"/>
    <property type="match status" value="1"/>
</dbReference>
<reference evidence="2" key="1">
    <citation type="submission" date="2023-08" db="EMBL/GenBank/DDBJ databases">
        <authorList>
            <person name="Chen Y."/>
            <person name="Shah S."/>
            <person name="Dougan E. K."/>
            <person name="Thang M."/>
            <person name="Chan C."/>
        </authorList>
    </citation>
    <scope>NUCLEOTIDE SEQUENCE</scope>
</reference>
<protein>
    <recommendedName>
        <fullName evidence="1">DUF7869 domain-containing protein</fullName>
    </recommendedName>
</protein>
<evidence type="ECO:0000259" key="1">
    <source>
        <dbReference type="Pfam" id="PF25273"/>
    </source>
</evidence>
<feature type="domain" description="DUF7869" evidence="1">
    <location>
        <begin position="172"/>
        <end position="287"/>
    </location>
</feature>
<gene>
    <name evidence="2" type="ORF">EVOR1521_LOCUS28399</name>
</gene>